<evidence type="ECO:0000313" key="1">
    <source>
        <dbReference type="EMBL" id="KAA0026202.1"/>
    </source>
</evidence>
<name>A0A5A7SM28_CUCMM</name>
<comment type="caution">
    <text evidence="1">The sequence shown here is derived from an EMBL/GenBank/DDBJ whole genome shotgun (WGS) entry which is preliminary data.</text>
</comment>
<organism evidence="1 2">
    <name type="scientific">Cucumis melo var. makuwa</name>
    <name type="common">Oriental melon</name>
    <dbReference type="NCBI Taxonomy" id="1194695"/>
    <lineage>
        <taxon>Eukaryota</taxon>
        <taxon>Viridiplantae</taxon>
        <taxon>Streptophyta</taxon>
        <taxon>Embryophyta</taxon>
        <taxon>Tracheophyta</taxon>
        <taxon>Spermatophyta</taxon>
        <taxon>Magnoliopsida</taxon>
        <taxon>eudicotyledons</taxon>
        <taxon>Gunneridae</taxon>
        <taxon>Pentapetalae</taxon>
        <taxon>rosids</taxon>
        <taxon>fabids</taxon>
        <taxon>Cucurbitales</taxon>
        <taxon>Cucurbitaceae</taxon>
        <taxon>Benincaseae</taxon>
        <taxon>Cucumis</taxon>
    </lineage>
</organism>
<sequence>MEDLHEETKRRVVSLIKCSTCYVVRGMNSMSRCTPFIWSRVTFGAGHDNALGTKLRFSTAFHLQADELAYIGMTPFEAFHGRRCRMPSTGVRDWGQGFPKTIIMEGSDQVWKERKTKSKTPRMSSKNNLSKCKKALSTRKGLYTCWTEKNRY</sequence>
<dbReference type="EMBL" id="SSTE01022979">
    <property type="protein sequence ID" value="KAA0026202.1"/>
    <property type="molecule type" value="Genomic_DNA"/>
</dbReference>
<accession>A0A5A7SM28</accession>
<gene>
    <name evidence="1" type="ORF">E6C27_scaffold19G001710</name>
</gene>
<reference evidence="1 2" key="1">
    <citation type="submission" date="2019-08" db="EMBL/GenBank/DDBJ databases">
        <title>Draft genome sequences of two oriental melons (Cucumis melo L. var makuwa).</title>
        <authorList>
            <person name="Kwon S.-Y."/>
        </authorList>
    </citation>
    <scope>NUCLEOTIDE SEQUENCE [LARGE SCALE GENOMIC DNA]</scope>
    <source>
        <strain evidence="2">cv. SW 3</strain>
        <tissue evidence="1">Leaf</tissue>
    </source>
</reference>
<protein>
    <submittedName>
        <fullName evidence="1">Retroelement</fullName>
    </submittedName>
</protein>
<dbReference type="Proteomes" id="UP000321393">
    <property type="component" value="Unassembled WGS sequence"/>
</dbReference>
<proteinExistence type="predicted"/>
<dbReference type="AlphaFoldDB" id="A0A5A7SM28"/>
<evidence type="ECO:0000313" key="2">
    <source>
        <dbReference type="Proteomes" id="UP000321393"/>
    </source>
</evidence>